<accession>A0ACB9R252</accession>
<protein>
    <submittedName>
        <fullName evidence="1">Uncharacterized protein</fullName>
    </submittedName>
</protein>
<comment type="caution">
    <text evidence="1">The sequence shown here is derived from an EMBL/GenBank/DDBJ whole genome shotgun (WGS) entry which is preliminary data.</text>
</comment>
<name>A0ACB9R252_9MYRT</name>
<keyword evidence="2" id="KW-1185">Reference proteome</keyword>
<reference evidence="2" key="1">
    <citation type="journal article" date="2023" name="Front. Plant Sci.">
        <title>Chromosomal-level genome assembly of Melastoma candidum provides insights into trichome evolution.</title>
        <authorList>
            <person name="Zhong Y."/>
            <person name="Wu W."/>
            <person name="Sun C."/>
            <person name="Zou P."/>
            <person name="Liu Y."/>
            <person name="Dai S."/>
            <person name="Zhou R."/>
        </authorList>
    </citation>
    <scope>NUCLEOTIDE SEQUENCE [LARGE SCALE GENOMIC DNA]</scope>
</reference>
<evidence type="ECO:0000313" key="2">
    <source>
        <dbReference type="Proteomes" id="UP001057402"/>
    </source>
</evidence>
<gene>
    <name evidence="1" type="ORF">MLD38_011123</name>
</gene>
<dbReference type="Proteomes" id="UP001057402">
    <property type="component" value="Chromosome 4"/>
</dbReference>
<proteinExistence type="predicted"/>
<organism evidence="1 2">
    <name type="scientific">Melastoma candidum</name>
    <dbReference type="NCBI Taxonomy" id="119954"/>
    <lineage>
        <taxon>Eukaryota</taxon>
        <taxon>Viridiplantae</taxon>
        <taxon>Streptophyta</taxon>
        <taxon>Embryophyta</taxon>
        <taxon>Tracheophyta</taxon>
        <taxon>Spermatophyta</taxon>
        <taxon>Magnoliopsida</taxon>
        <taxon>eudicotyledons</taxon>
        <taxon>Gunneridae</taxon>
        <taxon>Pentapetalae</taxon>
        <taxon>rosids</taxon>
        <taxon>malvids</taxon>
        <taxon>Myrtales</taxon>
        <taxon>Melastomataceae</taxon>
        <taxon>Melastomatoideae</taxon>
        <taxon>Melastomateae</taxon>
        <taxon>Melastoma</taxon>
    </lineage>
</organism>
<dbReference type="EMBL" id="CM042883">
    <property type="protein sequence ID" value="KAI4372944.1"/>
    <property type="molecule type" value="Genomic_DNA"/>
</dbReference>
<sequence length="87" mass="9514">MRYRVSRHASAGDVTSRDLRWCMQQMNKNVRAHDGNAVSKGVKDWEKEPRLPMVIRSGRANKSDGKIWESPGMEGAGECGPGGGAEA</sequence>
<evidence type="ECO:0000313" key="1">
    <source>
        <dbReference type="EMBL" id="KAI4372944.1"/>
    </source>
</evidence>